<organism evidence="2 3">
    <name type="scientific">Arthrobacter alpinus</name>
    <dbReference type="NCBI Taxonomy" id="656366"/>
    <lineage>
        <taxon>Bacteria</taxon>
        <taxon>Bacillati</taxon>
        <taxon>Actinomycetota</taxon>
        <taxon>Actinomycetes</taxon>
        <taxon>Micrococcales</taxon>
        <taxon>Micrococcaceae</taxon>
        <taxon>Arthrobacter</taxon>
    </lineage>
</organism>
<keyword evidence="1" id="KW-1133">Transmembrane helix</keyword>
<feature type="transmembrane region" description="Helical" evidence="1">
    <location>
        <begin position="37"/>
        <end position="57"/>
    </location>
</feature>
<dbReference type="AlphaFoldDB" id="A0A0M3UFM2"/>
<evidence type="ECO:0000313" key="2">
    <source>
        <dbReference type="EMBL" id="ALE91585.1"/>
    </source>
</evidence>
<dbReference type="KEGG" id="aaq:AOC05_03245"/>
<proteinExistence type="predicted"/>
<gene>
    <name evidence="2" type="ORF">AOC05_03245</name>
</gene>
<feature type="transmembrane region" description="Helical" evidence="1">
    <location>
        <begin position="12"/>
        <end position="31"/>
    </location>
</feature>
<evidence type="ECO:0000256" key="1">
    <source>
        <dbReference type="SAM" id="Phobius"/>
    </source>
</evidence>
<protein>
    <submittedName>
        <fullName evidence="2">Uncharacterized protein</fullName>
    </submittedName>
</protein>
<dbReference type="PATRIC" id="fig|656366.3.peg.714"/>
<evidence type="ECO:0000313" key="3">
    <source>
        <dbReference type="Proteomes" id="UP000062833"/>
    </source>
</evidence>
<sequence>MKSEPLRLRTKVFWIISTAIYVASILVPAIMGFGTWMLVDIILVPILALMAFAVILGDQTPDGSILSGGVDSYSGGGDY</sequence>
<accession>A0A0M3UFM2</accession>
<keyword evidence="3" id="KW-1185">Reference proteome</keyword>
<reference evidence="3" key="1">
    <citation type="submission" date="2015-09" db="EMBL/GenBank/DDBJ databases">
        <title>Complete genome of Arthrobacter alpinus strain R3.8.</title>
        <authorList>
            <person name="See-Too W.S."/>
            <person name="Chan K.G."/>
        </authorList>
    </citation>
    <scope>NUCLEOTIDE SEQUENCE [LARGE SCALE GENOMIC DNA]</scope>
    <source>
        <strain evidence="3">R3.8</strain>
    </source>
</reference>
<name>A0A0M3UFM2_9MICC</name>
<dbReference type="EMBL" id="CP012677">
    <property type="protein sequence ID" value="ALE91585.1"/>
    <property type="molecule type" value="Genomic_DNA"/>
</dbReference>
<keyword evidence="1" id="KW-0812">Transmembrane</keyword>
<keyword evidence="1" id="KW-0472">Membrane</keyword>
<dbReference type="Proteomes" id="UP000062833">
    <property type="component" value="Chromosome"/>
</dbReference>